<dbReference type="SUPFAM" id="SSF88946">
    <property type="entry name" value="Sigma2 domain of RNA polymerase sigma factors"/>
    <property type="match status" value="1"/>
</dbReference>
<evidence type="ECO:0000259" key="6">
    <source>
        <dbReference type="Pfam" id="PF08281"/>
    </source>
</evidence>
<keyword evidence="4" id="KW-0804">Transcription</keyword>
<evidence type="ECO:0000256" key="4">
    <source>
        <dbReference type="ARBA" id="ARBA00023163"/>
    </source>
</evidence>
<dbReference type="InterPro" id="IPR013249">
    <property type="entry name" value="RNA_pol_sigma70_r4_t2"/>
</dbReference>
<comment type="similarity">
    <text evidence="1">Belongs to the sigma-70 factor family. ECF subfamily.</text>
</comment>
<dbReference type="Pfam" id="PF04542">
    <property type="entry name" value="Sigma70_r2"/>
    <property type="match status" value="1"/>
</dbReference>
<dbReference type="AlphaFoldDB" id="A0A6L5QIM3"/>
<keyword evidence="3" id="KW-0731">Sigma factor</keyword>
<protein>
    <submittedName>
        <fullName evidence="7">Sigma-70 family RNA polymerase sigma factor</fullName>
    </submittedName>
</protein>
<comment type="caution">
    <text evidence="7">The sequence shown here is derived from an EMBL/GenBank/DDBJ whole genome shotgun (WGS) entry which is preliminary data.</text>
</comment>
<sequence length="207" mass="23490">MSTQTLAPSQLLAAMAGGDQRALEALYRGWSRKVRVFAHARLIRCGLDADAIADEVTVDVFHDVWRAPLRYDGRVEFSTWLLTLARNKTVDQIRRHGKRQAAQSVLDEEGELEQGAAAYLDMMAPNPLSLREDAQRHEAVLNCLRRLRNPLQRESLTLWALEDLSIPEIAHIQGAVEGTVKSRLFHGRLNLRQCMERWFVQEGGRHG</sequence>
<dbReference type="PANTHER" id="PTHR43133">
    <property type="entry name" value="RNA POLYMERASE ECF-TYPE SIGMA FACTO"/>
    <property type="match status" value="1"/>
</dbReference>
<dbReference type="InterPro" id="IPR039425">
    <property type="entry name" value="RNA_pol_sigma-70-like"/>
</dbReference>
<dbReference type="InterPro" id="IPR013324">
    <property type="entry name" value="RNA_pol_sigma_r3/r4-like"/>
</dbReference>
<dbReference type="Pfam" id="PF08281">
    <property type="entry name" value="Sigma70_r4_2"/>
    <property type="match status" value="1"/>
</dbReference>
<dbReference type="NCBIfam" id="TIGR02937">
    <property type="entry name" value="sigma70-ECF"/>
    <property type="match status" value="1"/>
</dbReference>
<gene>
    <name evidence="7" type="ORF">GJ697_16020</name>
</gene>
<dbReference type="InterPro" id="IPR013325">
    <property type="entry name" value="RNA_pol_sigma_r2"/>
</dbReference>
<accession>A0A6L5QIM3</accession>
<evidence type="ECO:0000256" key="1">
    <source>
        <dbReference type="ARBA" id="ARBA00010641"/>
    </source>
</evidence>
<dbReference type="InterPro" id="IPR014284">
    <property type="entry name" value="RNA_pol_sigma-70_dom"/>
</dbReference>
<dbReference type="Proteomes" id="UP000481037">
    <property type="component" value="Unassembled WGS sequence"/>
</dbReference>
<dbReference type="GO" id="GO:0006352">
    <property type="term" value="P:DNA-templated transcription initiation"/>
    <property type="evidence" value="ECO:0007669"/>
    <property type="project" value="InterPro"/>
</dbReference>
<evidence type="ECO:0000256" key="2">
    <source>
        <dbReference type="ARBA" id="ARBA00023015"/>
    </source>
</evidence>
<evidence type="ECO:0000259" key="5">
    <source>
        <dbReference type="Pfam" id="PF04542"/>
    </source>
</evidence>
<dbReference type="InterPro" id="IPR007627">
    <property type="entry name" value="RNA_pol_sigma70_r2"/>
</dbReference>
<organism evidence="7 8">
    <name type="scientific">Duganella alba</name>
    <dbReference type="NCBI Taxonomy" id="2666081"/>
    <lineage>
        <taxon>Bacteria</taxon>
        <taxon>Pseudomonadati</taxon>
        <taxon>Pseudomonadota</taxon>
        <taxon>Betaproteobacteria</taxon>
        <taxon>Burkholderiales</taxon>
        <taxon>Oxalobacteraceae</taxon>
        <taxon>Telluria group</taxon>
        <taxon>Duganella</taxon>
    </lineage>
</organism>
<dbReference type="Gene3D" id="1.10.1740.10">
    <property type="match status" value="1"/>
</dbReference>
<dbReference type="InterPro" id="IPR036388">
    <property type="entry name" value="WH-like_DNA-bd_sf"/>
</dbReference>
<dbReference type="EMBL" id="WKJM01000012">
    <property type="protein sequence ID" value="MRX09348.1"/>
    <property type="molecule type" value="Genomic_DNA"/>
</dbReference>
<dbReference type="GO" id="GO:0016987">
    <property type="term" value="F:sigma factor activity"/>
    <property type="evidence" value="ECO:0007669"/>
    <property type="project" value="UniProtKB-KW"/>
</dbReference>
<dbReference type="Gene3D" id="1.10.10.10">
    <property type="entry name" value="Winged helix-like DNA-binding domain superfamily/Winged helix DNA-binding domain"/>
    <property type="match status" value="1"/>
</dbReference>
<feature type="domain" description="RNA polymerase sigma-70 region 2" evidence="5">
    <location>
        <begin position="27"/>
        <end position="98"/>
    </location>
</feature>
<keyword evidence="2" id="KW-0805">Transcription regulation</keyword>
<dbReference type="GO" id="GO:0003677">
    <property type="term" value="F:DNA binding"/>
    <property type="evidence" value="ECO:0007669"/>
    <property type="project" value="InterPro"/>
</dbReference>
<proteinExistence type="inferred from homology"/>
<evidence type="ECO:0000313" key="7">
    <source>
        <dbReference type="EMBL" id="MRX09348.1"/>
    </source>
</evidence>
<feature type="domain" description="RNA polymerase sigma factor 70 region 4 type 2" evidence="6">
    <location>
        <begin position="138"/>
        <end position="190"/>
    </location>
</feature>
<evidence type="ECO:0000256" key="3">
    <source>
        <dbReference type="ARBA" id="ARBA00023082"/>
    </source>
</evidence>
<name>A0A6L5QIM3_9BURK</name>
<reference evidence="7 8" key="1">
    <citation type="submission" date="2019-11" db="EMBL/GenBank/DDBJ databases">
        <title>Novel species isolated from a subtropical stream in China.</title>
        <authorList>
            <person name="Lu H."/>
        </authorList>
    </citation>
    <scope>NUCLEOTIDE SEQUENCE [LARGE SCALE GENOMIC DNA]</scope>
    <source>
        <strain evidence="7 8">FT25W</strain>
    </source>
</reference>
<dbReference type="SUPFAM" id="SSF88659">
    <property type="entry name" value="Sigma3 and sigma4 domains of RNA polymerase sigma factors"/>
    <property type="match status" value="1"/>
</dbReference>
<evidence type="ECO:0000313" key="8">
    <source>
        <dbReference type="Proteomes" id="UP000481037"/>
    </source>
</evidence>
<keyword evidence="8" id="KW-1185">Reference proteome</keyword>
<dbReference type="PANTHER" id="PTHR43133:SF46">
    <property type="entry name" value="RNA POLYMERASE SIGMA-70 FACTOR ECF SUBFAMILY"/>
    <property type="match status" value="1"/>
</dbReference>
<dbReference type="RefSeq" id="WP_154365323.1">
    <property type="nucleotide sequence ID" value="NZ_WKJM01000012.1"/>
</dbReference>